<comment type="caution">
    <text evidence="1">The sequence shown here is derived from an EMBL/GenBank/DDBJ whole genome shotgun (WGS) entry which is preliminary data.</text>
</comment>
<dbReference type="Proteomes" id="UP000823877">
    <property type="component" value="Unassembled WGS sequence"/>
</dbReference>
<accession>A0A9D2S911</accession>
<name>A0A9D2S911_9FIRM</name>
<proteinExistence type="predicted"/>
<evidence type="ECO:0000313" key="1">
    <source>
        <dbReference type="EMBL" id="HJB74519.1"/>
    </source>
</evidence>
<reference evidence="1" key="2">
    <citation type="submission" date="2021-04" db="EMBL/GenBank/DDBJ databases">
        <authorList>
            <person name="Gilroy R."/>
        </authorList>
    </citation>
    <scope>NUCLEOTIDE SEQUENCE</scope>
    <source>
        <strain evidence="1">CHK188-16595</strain>
    </source>
</reference>
<dbReference type="EMBL" id="DWXN01000005">
    <property type="protein sequence ID" value="HJB74519.1"/>
    <property type="molecule type" value="Genomic_DNA"/>
</dbReference>
<reference evidence="1" key="1">
    <citation type="journal article" date="2021" name="PeerJ">
        <title>Extensive microbial diversity within the chicken gut microbiome revealed by metagenomics and culture.</title>
        <authorList>
            <person name="Gilroy R."/>
            <person name="Ravi A."/>
            <person name="Getino M."/>
            <person name="Pursley I."/>
            <person name="Horton D.L."/>
            <person name="Alikhan N.F."/>
            <person name="Baker D."/>
            <person name="Gharbi K."/>
            <person name="Hall N."/>
            <person name="Watson M."/>
            <person name="Adriaenssens E.M."/>
            <person name="Foster-Nyarko E."/>
            <person name="Jarju S."/>
            <person name="Secka A."/>
            <person name="Antonio M."/>
            <person name="Oren A."/>
            <person name="Chaudhuri R.R."/>
            <person name="La Ragione R."/>
            <person name="Hildebrand F."/>
            <person name="Pallen M.J."/>
        </authorList>
    </citation>
    <scope>NUCLEOTIDE SEQUENCE</scope>
    <source>
        <strain evidence="1">CHK188-16595</strain>
    </source>
</reference>
<organism evidence="1 2">
    <name type="scientific">Candidatus Eubacterium faecale</name>
    <dbReference type="NCBI Taxonomy" id="2838568"/>
    <lineage>
        <taxon>Bacteria</taxon>
        <taxon>Bacillati</taxon>
        <taxon>Bacillota</taxon>
        <taxon>Clostridia</taxon>
        <taxon>Eubacteriales</taxon>
        <taxon>Eubacteriaceae</taxon>
        <taxon>Eubacterium</taxon>
    </lineage>
</organism>
<dbReference type="AlphaFoldDB" id="A0A9D2S911"/>
<evidence type="ECO:0000313" key="2">
    <source>
        <dbReference type="Proteomes" id="UP000823877"/>
    </source>
</evidence>
<protein>
    <submittedName>
        <fullName evidence="1">Serine/threonine protein phosphatase</fullName>
    </submittedName>
</protein>
<gene>
    <name evidence="1" type="ORF">IAA37_02460</name>
</gene>
<sequence length="379" mass="41665">MGLFGKRKSGKAKETAAAAVQTSAFSNRRYARMGSFANLGLNNRVYRSLRENVPVIDAAVLKIIRLMNDFTFETGSAAVDAEMNGFFEAVDVGGNQTGISAFVSTYLSDLLTYGSAVGEMIADDNGFYALYNGELSALEVKRAQNDLDLEFYNGGKKLPRQDLIVFSALNPEPGSILGTSLLRGLPFISDVLMTVYHTIGENWEHAGNLRYAVTYKPADGDTDAGVAKNRAEQICRAWQDAMSSRDTVKDFVAVGDVSVKVIGADNNVLSSEIPVRQLLEQIIAKTGLPPYMLGFSWSTTERMSQQQADMLTTELEAYRKIITPVLIRIARKYLEIRGVDLPVSVKWADITLQDETEHARARLYTAQAEKLLKEGCNDG</sequence>